<dbReference type="InterPro" id="IPR011009">
    <property type="entry name" value="Kinase-like_dom_sf"/>
</dbReference>
<dbReference type="OrthoDB" id="275301at2759"/>
<dbReference type="GeneID" id="109244286"/>
<evidence type="ECO:0000259" key="1">
    <source>
        <dbReference type="PROSITE" id="PS50011"/>
    </source>
</evidence>
<evidence type="ECO:0000313" key="2">
    <source>
        <dbReference type="EMBL" id="OIT34742.1"/>
    </source>
</evidence>
<dbReference type="Gramene" id="OIT34742">
    <property type="protein sequence ID" value="OIT34742"/>
    <property type="gene ID" value="A4A49_03367"/>
</dbReference>
<keyword evidence="3" id="KW-1185">Reference proteome</keyword>
<dbReference type="SMR" id="A0A314KZU1"/>
<name>A0A314KZU1_NICAT</name>
<dbReference type="Proteomes" id="UP000187609">
    <property type="component" value="Unassembled WGS sequence"/>
</dbReference>
<accession>A0A314KZU1</accession>
<dbReference type="EMBL" id="MJEQ01000661">
    <property type="protein sequence ID" value="OIT34742.1"/>
    <property type="molecule type" value="Genomic_DNA"/>
</dbReference>
<dbReference type="Pfam" id="PF00069">
    <property type="entry name" value="Pkinase"/>
    <property type="match status" value="1"/>
</dbReference>
<dbReference type="AlphaFoldDB" id="A0A314KZU1"/>
<keyword evidence="2" id="KW-0418">Kinase</keyword>
<dbReference type="GO" id="GO:0005524">
    <property type="term" value="F:ATP binding"/>
    <property type="evidence" value="ECO:0007669"/>
    <property type="project" value="InterPro"/>
</dbReference>
<dbReference type="KEGG" id="nau:109244286"/>
<dbReference type="PANTHER" id="PTHR48011">
    <property type="entry name" value="CCR4-NOT TRANSCRIPTIONAL COMPLEX SUBUNIT CAF120-RELATED"/>
    <property type="match status" value="1"/>
</dbReference>
<comment type="caution">
    <text evidence="2">The sequence shown here is derived from an EMBL/GenBank/DDBJ whole genome shotgun (WGS) entry which is preliminary data.</text>
</comment>
<dbReference type="Gene3D" id="3.30.200.20">
    <property type="entry name" value="Phosphorylase Kinase, domain 1"/>
    <property type="match status" value="1"/>
</dbReference>
<keyword evidence="2" id="KW-0808">Transferase</keyword>
<evidence type="ECO:0000313" key="3">
    <source>
        <dbReference type="Proteomes" id="UP000187609"/>
    </source>
</evidence>
<gene>
    <name evidence="2" type="primary">NPK1_1</name>
    <name evidence="2" type="ORF">A4A49_03367</name>
</gene>
<dbReference type="InterPro" id="IPR052751">
    <property type="entry name" value="Plant_MAPKKK"/>
</dbReference>
<feature type="domain" description="Protein kinase" evidence="1">
    <location>
        <begin position="9"/>
        <end position="283"/>
    </location>
</feature>
<dbReference type="SUPFAM" id="SSF56112">
    <property type="entry name" value="Protein kinase-like (PK-like)"/>
    <property type="match status" value="1"/>
</dbReference>
<reference evidence="2" key="1">
    <citation type="submission" date="2016-11" db="EMBL/GenBank/DDBJ databases">
        <title>The genome of Nicotiana attenuata.</title>
        <authorList>
            <person name="Xu S."/>
            <person name="Brockmoeller T."/>
            <person name="Gaquerel E."/>
            <person name="Navarro A."/>
            <person name="Kuhl H."/>
            <person name="Gase K."/>
            <person name="Ling Z."/>
            <person name="Zhou W."/>
            <person name="Kreitzer C."/>
            <person name="Stanke M."/>
            <person name="Tang H."/>
            <person name="Lyons E."/>
            <person name="Pandey P."/>
            <person name="Pandey S.P."/>
            <person name="Timmermann B."/>
            <person name="Baldwin I.T."/>
        </authorList>
    </citation>
    <scope>NUCLEOTIDE SEQUENCE [LARGE SCALE GENOMIC DNA]</scope>
    <source>
        <strain evidence="2">UT</strain>
    </source>
</reference>
<dbReference type="Gene3D" id="1.10.510.10">
    <property type="entry name" value="Transferase(Phosphotransferase) domain 1"/>
    <property type="match status" value="1"/>
</dbReference>
<dbReference type="STRING" id="49451.A0A314KZU1"/>
<sequence>MAEEVEVKWKRGRTLGKGGFGFVSLASIDNTTDYAGTVHHRRIPSLIAVKSCMLSRSQSLQDEREFLRLFENSPYVIPCFGVKVTLEDGVLLYNLLLEYASGGSLADRLNCSGKGMPEMEVKKHTKNVVLGLSRIHGAGIVHCDIKPHNVLLVTPTDDTTEIAKIADFGLAITLEQSRTQKQGLRGTKRYMAPESVLKQEYGPEADIWALGCTVYELITGKPLWELSNSDAKTDDVLRRIGSEEPNFENAKLSAEAKDFVRSCLVKNPSSRWTADMLLNHSFLKLAENVQPATKARKKQSGYMSLLRRPHRKTAFKTQPHIRDLIVEH</sequence>
<dbReference type="InterPro" id="IPR000719">
    <property type="entry name" value="Prot_kinase_dom"/>
</dbReference>
<dbReference type="PANTHER" id="PTHR48011:SF64">
    <property type="entry name" value="MITOGEN-ACTIVATED PROTEIN KINASE KINASE KINASE 3-LIKE"/>
    <property type="match status" value="1"/>
</dbReference>
<dbReference type="GO" id="GO:0007165">
    <property type="term" value="P:signal transduction"/>
    <property type="evidence" value="ECO:0007669"/>
    <property type="project" value="TreeGrafter"/>
</dbReference>
<organism evidence="2 3">
    <name type="scientific">Nicotiana attenuata</name>
    <name type="common">Coyote tobacco</name>
    <dbReference type="NCBI Taxonomy" id="49451"/>
    <lineage>
        <taxon>Eukaryota</taxon>
        <taxon>Viridiplantae</taxon>
        <taxon>Streptophyta</taxon>
        <taxon>Embryophyta</taxon>
        <taxon>Tracheophyta</taxon>
        <taxon>Spermatophyta</taxon>
        <taxon>Magnoliopsida</taxon>
        <taxon>eudicotyledons</taxon>
        <taxon>Gunneridae</taxon>
        <taxon>Pentapetalae</taxon>
        <taxon>asterids</taxon>
        <taxon>lamiids</taxon>
        <taxon>Solanales</taxon>
        <taxon>Solanaceae</taxon>
        <taxon>Nicotianoideae</taxon>
        <taxon>Nicotianeae</taxon>
        <taxon>Nicotiana</taxon>
    </lineage>
</organism>
<dbReference type="PROSITE" id="PS50011">
    <property type="entry name" value="PROTEIN_KINASE_DOM"/>
    <property type="match status" value="1"/>
</dbReference>
<dbReference type="SMART" id="SM00220">
    <property type="entry name" value="S_TKc"/>
    <property type="match status" value="1"/>
</dbReference>
<dbReference type="InterPro" id="IPR008271">
    <property type="entry name" value="Ser/Thr_kinase_AS"/>
</dbReference>
<dbReference type="PROSITE" id="PS00108">
    <property type="entry name" value="PROTEIN_KINASE_ST"/>
    <property type="match status" value="1"/>
</dbReference>
<proteinExistence type="predicted"/>
<protein>
    <submittedName>
        <fullName evidence="2">Mitogen-activated protein kinase kinase kinase npk1</fullName>
    </submittedName>
</protein>
<dbReference type="GO" id="GO:0004672">
    <property type="term" value="F:protein kinase activity"/>
    <property type="evidence" value="ECO:0007669"/>
    <property type="project" value="InterPro"/>
</dbReference>